<feature type="compositionally biased region" description="Low complexity" evidence="5">
    <location>
        <begin position="1"/>
        <end position="11"/>
    </location>
</feature>
<comment type="catalytic activity">
    <reaction evidence="3">
        <text>a diacylglycerol + H2O = a monoacylglycerol + a fatty acid + H(+)</text>
        <dbReference type="Rhea" id="RHEA:32731"/>
        <dbReference type="ChEBI" id="CHEBI:15377"/>
        <dbReference type="ChEBI" id="CHEBI:15378"/>
        <dbReference type="ChEBI" id="CHEBI:17408"/>
        <dbReference type="ChEBI" id="CHEBI:18035"/>
        <dbReference type="ChEBI" id="CHEBI:28868"/>
    </reaction>
</comment>
<keyword evidence="8" id="KW-1185">Reference proteome</keyword>
<dbReference type="CDD" id="cd00519">
    <property type="entry name" value="Lipase_3"/>
    <property type="match status" value="1"/>
</dbReference>
<gene>
    <name evidence="7" type="ORF">CERSUDRAFT_110576</name>
</gene>
<feature type="domain" description="Fungal lipase-type" evidence="6">
    <location>
        <begin position="134"/>
        <end position="251"/>
    </location>
</feature>
<evidence type="ECO:0000256" key="5">
    <source>
        <dbReference type="SAM" id="MobiDB-lite"/>
    </source>
</evidence>
<dbReference type="Pfam" id="PF01764">
    <property type="entry name" value="Lipase_3"/>
    <property type="match status" value="1"/>
</dbReference>
<dbReference type="PANTHER" id="PTHR45856">
    <property type="entry name" value="ALPHA/BETA-HYDROLASES SUPERFAMILY PROTEIN"/>
    <property type="match status" value="1"/>
</dbReference>
<dbReference type="AlphaFoldDB" id="M2RC52"/>
<reference evidence="7 8" key="1">
    <citation type="journal article" date="2012" name="Proc. Natl. Acad. Sci. U.S.A.">
        <title>Comparative genomics of Ceriporiopsis subvermispora and Phanerochaete chrysosporium provide insight into selective ligninolysis.</title>
        <authorList>
            <person name="Fernandez-Fueyo E."/>
            <person name="Ruiz-Duenas F.J."/>
            <person name="Ferreira P."/>
            <person name="Floudas D."/>
            <person name="Hibbett D.S."/>
            <person name="Canessa P."/>
            <person name="Larrondo L.F."/>
            <person name="James T.Y."/>
            <person name="Seelenfreund D."/>
            <person name="Lobos S."/>
            <person name="Polanco R."/>
            <person name="Tello M."/>
            <person name="Honda Y."/>
            <person name="Watanabe T."/>
            <person name="Watanabe T."/>
            <person name="Ryu J.S."/>
            <person name="Kubicek C.P."/>
            <person name="Schmoll M."/>
            <person name="Gaskell J."/>
            <person name="Hammel K.E."/>
            <person name="St John F.J."/>
            <person name="Vanden Wymelenberg A."/>
            <person name="Sabat G."/>
            <person name="Splinter BonDurant S."/>
            <person name="Syed K."/>
            <person name="Yadav J.S."/>
            <person name="Doddapaneni H."/>
            <person name="Subramanian V."/>
            <person name="Lavin J.L."/>
            <person name="Oguiza J.A."/>
            <person name="Perez G."/>
            <person name="Pisabarro A.G."/>
            <person name="Ramirez L."/>
            <person name="Santoyo F."/>
            <person name="Master E."/>
            <person name="Coutinho P.M."/>
            <person name="Henrissat B."/>
            <person name="Lombard V."/>
            <person name="Magnuson J.K."/>
            <person name="Kuees U."/>
            <person name="Hori C."/>
            <person name="Igarashi K."/>
            <person name="Samejima M."/>
            <person name="Held B.W."/>
            <person name="Barry K.W."/>
            <person name="LaButti K.M."/>
            <person name="Lapidus A."/>
            <person name="Lindquist E.A."/>
            <person name="Lucas S.M."/>
            <person name="Riley R."/>
            <person name="Salamov A.A."/>
            <person name="Hoffmeister D."/>
            <person name="Schwenk D."/>
            <person name="Hadar Y."/>
            <person name="Yarden O."/>
            <person name="de Vries R.P."/>
            <person name="Wiebenga A."/>
            <person name="Stenlid J."/>
            <person name="Eastwood D."/>
            <person name="Grigoriev I.V."/>
            <person name="Berka R.M."/>
            <person name="Blanchette R.A."/>
            <person name="Kersten P."/>
            <person name="Martinez A.T."/>
            <person name="Vicuna R."/>
            <person name="Cullen D."/>
        </authorList>
    </citation>
    <scope>NUCLEOTIDE SEQUENCE [LARGE SCALE GENOMIC DNA]</scope>
    <source>
        <strain evidence="7 8">B</strain>
    </source>
</reference>
<comment type="similarity">
    <text evidence="2">Belongs to the AB hydrolase superfamily. Lipase family. Class 3 subfamily.</text>
</comment>
<evidence type="ECO:0000256" key="1">
    <source>
        <dbReference type="ARBA" id="ARBA00023157"/>
    </source>
</evidence>
<evidence type="ECO:0000256" key="2">
    <source>
        <dbReference type="ARBA" id="ARBA00043996"/>
    </source>
</evidence>
<comment type="catalytic activity">
    <reaction evidence="4">
        <text>a monoacylglycerol + H2O = glycerol + a fatty acid + H(+)</text>
        <dbReference type="Rhea" id="RHEA:15245"/>
        <dbReference type="ChEBI" id="CHEBI:15377"/>
        <dbReference type="ChEBI" id="CHEBI:15378"/>
        <dbReference type="ChEBI" id="CHEBI:17408"/>
        <dbReference type="ChEBI" id="CHEBI:17754"/>
        <dbReference type="ChEBI" id="CHEBI:28868"/>
    </reaction>
</comment>
<dbReference type="STRING" id="914234.M2RC52"/>
<dbReference type="HOGENOM" id="CLU_038588_0_0_1"/>
<sequence>MPSWSFFSSSSPTDDEDERLTPAQRRMYAMEKGFNFRTLSKLCATQSARTLGPDDLVSAAVFAELAGVGQFAEAAYPLVPPEYIFDNLDTLMKKDFPLEGYDALPGTKLISGFRSTVAKSAGYVAYRTNTQQLVVSFSGSMTLTQFVYNVKVTKMKHPAGKGCYVHAGAWDVYNGMQATVKELVAKGLKENDVREVMITGHSQGASLASLFAFDALDTQSSICHGLPLLIVAFGSPRVANQTLAEHFRARVAAYEGTHGVGTVREYLIKAYNDGATSFPPIWMGFRHITTSQLYLYRGGLLRIPPSESECGLFPVSRDALDVARPVEHPRGGHGYYSGRDIEKVVRRVTYFKKMMESGGTDWEKEYLSYISKLEREEAAQQ</sequence>
<accession>M2RC52</accession>
<evidence type="ECO:0000256" key="3">
    <source>
        <dbReference type="ARBA" id="ARBA00047591"/>
    </source>
</evidence>
<dbReference type="InterPro" id="IPR002921">
    <property type="entry name" value="Fungal_lipase-type"/>
</dbReference>
<keyword evidence="1" id="KW-1015">Disulfide bond</keyword>
<evidence type="ECO:0000313" key="8">
    <source>
        <dbReference type="Proteomes" id="UP000016930"/>
    </source>
</evidence>
<organism evidence="7 8">
    <name type="scientific">Ceriporiopsis subvermispora (strain B)</name>
    <name type="common">White-rot fungus</name>
    <name type="synonym">Gelatoporia subvermispora</name>
    <dbReference type="NCBI Taxonomy" id="914234"/>
    <lineage>
        <taxon>Eukaryota</taxon>
        <taxon>Fungi</taxon>
        <taxon>Dikarya</taxon>
        <taxon>Basidiomycota</taxon>
        <taxon>Agaricomycotina</taxon>
        <taxon>Agaricomycetes</taxon>
        <taxon>Polyporales</taxon>
        <taxon>Gelatoporiaceae</taxon>
        <taxon>Gelatoporia</taxon>
    </lineage>
</organism>
<feature type="region of interest" description="Disordered" evidence="5">
    <location>
        <begin position="1"/>
        <end position="20"/>
    </location>
</feature>
<evidence type="ECO:0000313" key="7">
    <source>
        <dbReference type="EMBL" id="EMD42035.1"/>
    </source>
</evidence>
<dbReference type="SUPFAM" id="SSF53474">
    <property type="entry name" value="alpha/beta-Hydrolases"/>
    <property type="match status" value="1"/>
</dbReference>
<dbReference type="InterPro" id="IPR051218">
    <property type="entry name" value="Sec_MonoDiacylglyc_Lipase"/>
</dbReference>
<dbReference type="Proteomes" id="UP000016930">
    <property type="component" value="Unassembled WGS sequence"/>
</dbReference>
<dbReference type="GO" id="GO:0006629">
    <property type="term" value="P:lipid metabolic process"/>
    <property type="evidence" value="ECO:0007669"/>
    <property type="project" value="InterPro"/>
</dbReference>
<dbReference type="InterPro" id="IPR029058">
    <property type="entry name" value="AB_hydrolase_fold"/>
</dbReference>
<dbReference type="Gene3D" id="3.40.50.1820">
    <property type="entry name" value="alpha/beta hydrolase"/>
    <property type="match status" value="1"/>
</dbReference>
<evidence type="ECO:0000259" key="6">
    <source>
        <dbReference type="Pfam" id="PF01764"/>
    </source>
</evidence>
<evidence type="ECO:0000256" key="4">
    <source>
        <dbReference type="ARBA" id="ARBA00048461"/>
    </source>
</evidence>
<dbReference type="EMBL" id="KB445791">
    <property type="protein sequence ID" value="EMD42035.1"/>
    <property type="molecule type" value="Genomic_DNA"/>
</dbReference>
<name>M2RC52_CERS8</name>
<dbReference type="PANTHER" id="PTHR45856:SF24">
    <property type="entry name" value="FUNGAL LIPASE-LIKE DOMAIN-CONTAINING PROTEIN"/>
    <property type="match status" value="1"/>
</dbReference>
<proteinExistence type="inferred from homology"/>
<protein>
    <recommendedName>
        <fullName evidence="6">Fungal lipase-type domain-containing protein</fullName>
    </recommendedName>
</protein>
<dbReference type="OrthoDB" id="426718at2759"/>